<evidence type="ECO:0000313" key="2">
    <source>
        <dbReference type="EMBL" id="KFB42413.1"/>
    </source>
</evidence>
<proteinExistence type="predicted"/>
<accession>A0A084VWR9</accession>
<reference evidence="2 4" key="1">
    <citation type="journal article" date="2014" name="BMC Genomics">
        <title>Genome sequence of Anopheles sinensis provides insight into genetics basis of mosquito competence for malaria parasites.</title>
        <authorList>
            <person name="Zhou D."/>
            <person name="Zhang D."/>
            <person name="Ding G."/>
            <person name="Shi L."/>
            <person name="Hou Q."/>
            <person name="Ye Y."/>
            <person name="Xu Y."/>
            <person name="Zhou H."/>
            <person name="Xiong C."/>
            <person name="Li S."/>
            <person name="Yu J."/>
            <person name="Hong S."/>
            <person name="Yu X."/>
            <person name="Zou P."/>
            <person name="Chen C."/>
            <person name="Chang X."/>
            <person name="Wang W."/>
            <person name="Lv Y."/>
            <person name="Sun Y."/>
            <person name="Ma L."/>
            <person name="Shen B."/>
            <person name="Zhu C."/>
        </authorList>
    </citation>
    <scope>NUCLEOTIDE SEQUENCE [LARGE SCALE GENOMIC DNA]</scope>
</reference>
<evidence type="ECO:0000313" key="4">
    <source>
        <dbReference type="Proteomes" id="UP000030765"/>
    </source>
</evidence>
<dbReference type="Proteomes" id="UP000030765">
    <property type="component" value="Unassembled WGS sequence"/>
</dbReference>
<name>A0A084VWR9_ANOSI</name>
<reference evidence="3" key="2">
    <citation type="submission" date="2020-05" db="UniProtKB">
        <authorList>
            <consortium name="EnsemblMetazoa"/>
        </authorList>
    </citation>
    <scope>IDENTIFICATION</scope>
</reference>
<evidence type="ECO:0000313" key="3">
    <source>
        <dbReference type="EnsemblMetazoa" id="ASIC010147-PA"/>
    </source>
</evidence>
<protein>
    <submittedName>
        <fullName evidence="2 3">F-box protein 18-like protein</fullName>
    </submittedName>
</protein>
<feature type="region of interest" description="Disordered" evidence="1">
    <location>
        <begin position="46"/>
        <end position="103"/>
    </location>
</feature>
<dbReference type="VEuPathDB" id="VectorBase:ASIC010147"/>
<dbReference type="EMBL" id="KE525185">
    <property type="protein sequence ID" value="KFB42413.1"/>
    <property type="molecule type" value="Genomic_DNA"/>
</dbReference>
<organism evidence="2">
    <name type="scientific">Anopheles sinensis</name>
    <name type="common">Mosquito</name>
    <dbReference type="NCBI Taxonomy" id="74873"/>
    <lineage>
        <taxon>Eukaryota</taxon>
        <taxon>Metazoa</taxon>
        <taxon>Ecdysozoa</taxon>
        <taxon>Arthropoda</taxon>
        <taxon>Hexapoda</taxon>
        <taxon>Insecta</taxon>
        <taxon>Pterygota</taxon>
        <taxon>Neoptera</taxon>
        <taxon>Endopterygota</taxon>
        <taxon>Diptera</taxon>
        <taxon>Nematocera</taxon>
        <taxon>Culicoidea</taxon>
        <taxon>Culicidae</taxon>
        <taxon>Anophelinae</taxon>
        <taxon>Anopheles</taxon>
    </lineage>
</organism>
<dbReference type="EnsemblMetazoa" id="ASIC010147-RA">
    <property type="protein sequence ID" value="ASIC010147-PA"/>
    <property type="gene ID" value="ASIC010147"/>
</dbReference>
<sequence length="197" mass="21916">MPCGAPAKDGRIVAESNRRKKGKGIACSFGKKKRYTAVLFASAILPMEDPSKGTPCSKKNPNPSDKEPSEDTCVVRKTPKLRIKTQTPAKQPTHPKHPESVRGPAVVKSIDLKQPEETVHLHRIKFFPRRGGKNERNHHPQKNQHRQLKTVPKGSIFCQPNVCWGGSEPEKKEISKAERVHSTRAGKLAAVLAKMER</sequence>
<evidence type="ECO:0000256" key="1">
    <source>
        <dbReference type="SAM" id="MobiDB-lite"/>
    </source>
</evidence>
<keyword evidence="4" id="KW-1185">Reference proteome</keyword>
<feature type="region of interest" description="Disordered" evidence="1">
    <location>
        <begin position="1"/>
        <end position="24"/>
    </location>
</feature>
<dbReference type="EMBL" id="ATLV01017747">
    <property type="status" value="NOT_ANNOTATED_CDS"/>
    <property type="molecule type" value="Genomic_DNA"/>
</dbReference>
<gene>
    <name evidence="2" type="ORF">ZHAS_00010147</name>
</gene>
<dbReference type="AlphaFoldDB" id="A0A084VWR9"/>